<dbReference type="InterPro" id="IPR024654">
    <property type="entry name" value="Calcineurin-like_PHP_lpxH"/>
</dbReference>
<dbReference type="InterPro" id="IPR029052">
    <property type="entry name" value="Metallo-depent_PP-like"/>
</dbReference>
<name>A0A5C6VEJ6_9BACI</name>
<gene>
    <name evidence="3" type="ORF">FS935_21930</name>
</gene>
<proteinExistence type="inferred from homology"/>
<dbReference type="Proteomes" id="UP000321363">
    <property type="component" value="Unassembled WGS sequence"/>
</dbReference>
<evidence type="ECO:0000313" key="3">
    <source>
        <dbReference type="EMBL" id="TXC81568.1"/>
    </source>
</evidence>
<dbReference type="OrthoDB" id="5380073at2"/>
<feature type="domain" description="Calcineurin-like phosphoesterase" evidence="2">
    <location>
        <begin position="4"/>
        <end position="137"/>
    </location>
</feature>
<comment type="similarity">
    <text evidence="1">Belongs to the metallophosphoesterase superfamily. YfcE family.</text>
</comment>
<dbReference type="SUPFAM" id="SSF56300">
    <property type="entry name" value="Metallo-dependent phosphatases"/>
    <property type="match status" value="1"/>
</dbReference>
<evidence type="ECO:0000256" key="1">
    <source>
        <dbReference type="ARBA" id="ARBA00008950"/>
    </source>
</evidence>
<protein>
    <recommendedName>
        <fullName evidence="2">Calcineurin-like phosphoesterase domain-containing protein</fullName>
    </recommendedName>
</protein>
<sequence>MSQKVFIISDTHFSHNNVITYENRPFKDTNEMDEYMIKKWNDVVSENDLVFHLGDVSISGAKKSEEVLKQLNGRKILILGNHDRLTKTKWRKLGFEPHGHYLYKDFLLTHIPVDEIPLKVAVEEGFLKGNIHGHTHSNNQHLPRELYKCCCVELIAYTPVLFDEFVSI</sequence>
<organism evidence="3 4">
    <name type="scientific">Metabacillus litoralis</name>
    <dbReference type="NCBI Taxonomy" id="152268"/>
    <lineage>
        <taxon>Bacteria</taxon>
        <taxon>Bacillati</taxon>
        <taxon>Bacillota</taxon>
        <taxon>Bacilli</taxon>
        <taxon>Bacillales</taxon>
        <taxon>Bacillaceae</taxon>
        <taxon>Metabacillus</taxon>
    </lineage>
</organism>
<dbReference type="EMBL" id="VOQF01000024">
    <property type="protein sequence ID" value="TXC81568.1"/>
    <property type="molecule type" value="Genomic_DNA"/>
</dbReference>
<evidence type="ECO:0000259" key="2">
    <source>
        <dbReference type="Pfam" id="PF12850"/>
    </source>
</evidence>
<comment type="caution">
    <text evidence="3">The sequence shown here is derived from an EMBL/GenBank/DDBJ whole genome shotgun (WGS) entry which is preliminary data.</text>
</comment>
<dbReference type="RefSeq" id="WP_146950756.1">
    <property type="nucleotide sequence ID" value="NZ_VOQF01000024.1"/>
</dbReference>
<evidence type="ECO:0000313" key="4">
    <source>
        <dbReference type="Proteomes" id="UP000321363"/>
    </source>
</evidence>
<dbReference type="AlphaFoldDB" id="A0A5C6VEJ6"/>
<dbReference type="Gene3D" id="3.60.21.10">
    <property type="match status" value="1"/>
</dbReference>
<keyword evidence="4" id="KW-1185">Reference proteome</keyword>
<dbReference type="Pfam" id="PF12850">
    <property type="entry name" value="Metallophos_2"/>
    <property type="match status" value="1"/>
</dbReference>
<accession>A0A5C6VEJ6</accession>
<reference evidence="3 4" key="1">
    <citation type="journal article" date="2005" name="Int. J. Syst. Evol. Microbiol.">
        <title>Bacillus litoralis sp. nov., isolated from a tidal flat of the Yellow Sea in Korea.</title>
        <authorList>
            <person name="Yoon J.H."/>
            <person name="Oh T.K."/>
        </authorList>
    </citation>
    <scope>NUCLEOTIDE SEQUENCE [LARGE SCALE GENOMIC DNA]</scope>
    <source>
        <strain evidence="3 4">SW-211</strain>
    </source>
</reference>